<evidence type="ECO:0000256" key="1">
    <source>
        <dbReference type="SAM" id="Phobius"/>
    </source>
</evidence>
<evidence type="ECO:0000313" key="2">
    <source>
        <dbReference type="EMBL" id="MBM7614994.1"/>
    </source>
</evidence>
<dbReference type="RefSeq" id="WP_204401725.1">
    <property type="nucleotide sequence ID" value="NZ_JAFBEE010000008.1"/>
</dbReference>
<keyword evidence="1" id="KW-1133">Transmembrane helix</keyword>
<sequence>MKVKYVIVLLLGVLIAMMININGILGVYTNVYFSSFAVHLIATTGTLGLVAINKEINRRNVQLPFYYYLGGIMGGMIIVLNNVTFQALGVSITIALVLLGQVVTSLLVDSFGLLRMKQIPFKKGKIPGLILMLTGIFIMMFY</sequence>
<keyword evidence="1" id="KW-0472">Membrane</keyword>
<dbReference type="PANTHER" id="PTHR34821:SF2">
    <property type="entry name" value="INNER MEMBRANE PROTEIN YDCZ"/>
    <property type="match status" value="1"/>
</dbReference>
<dbReference type="EMBL" id="JAFBEE010000008">
    <property type="protein sequence ID" value="MBM7614994.1"/>
    <property type="molecule type" value="Genomic_DNA"/>
</dbReference>
<keyword evidence="3" id="KW-1185">Reference proteome</keyword>
<feature type="transmembrane region" description="Helical" evidence="1">
    <location>
        <begin position="65"/>
        <end position="84"/>
    </location>
</feature>
<feature type="transmembrane region" description="Helical" evidence="1">
    <location>
        <begin position="7"/>
        <end position="25"/>
    </location>
</feature>
<organism evidence="2 3">
    <name type="scientific">Alkaliphilus hydrothermalis</name>
    <dbReference type="NCBI Taxonomy" id="1482730"/>
    <lineage>
        <taxon>Bacteria</taxon>
        <taxon>Bacillati</taxon>
        <taxon>Bacillota</taxon>
        <taxon>Clostridia</taxon>
        <taxon>Peptostreptococcales</taxon>
        <taxon>Natronincolaceae</taxon>
        <taxon>Alkaliphilus</taxon>
    </lineage>
</organism>
<protein>
    <submittedName>
        <fullName evidence="2">Transporter family-2 protein</fullName>
    </submittedName>
</protein>
<accession>A0ABS2NR00</accession>
<feature type="transmembrane region" description="Helical" evidence="1">
    <location>
        <begin position="90"/>
        <end position="114"/>
    </location>
</feature>
<proteinExistence type="predicted"/>
<dbReference type="Pfam" id="PF04657">
    <property type="entry name" value="DMT_YdcZ"/>
    <property type="match status" value="1"/>
</dbReference>
<keyword evidence="1" id="KW-0812">Transmembrane</keyword>
<name>A0ABS2NR00_9FIRM</name>
<comment type="caution">
    <text evidence="2">The sequence shown here is derived from an EMBL/GenBank/DDBJ whole genome shotgun (WGS) entry which is preliminary data.</text>
</comment>
<feature type="transmembrane region" description="Helical" evidence="1">
    <location>
        <begin position="31"/>
        <end position="53"/>
    </location>
</feature>
<dbReference type="InterPro" id="IPR006750">
    <property type="entry name" value="YdcZ"/>
</dbReference>
<evidence type="ECO:0000313" key="3">
    <source>
        <dbReference type="Proteomes" id="UP001314796"/>
    </source>
</evidence>
<dbReference type="PANTHER" id="PTHR34821">
    <property type="entry name" value="INNER MEMBRANE PROTEIN YDCZ"/>
    <property type="match status" value="1"/>
</dbReference>
<dbReference type="Proteomes" id="UP001314796">
    <property type="component" value="Unassembled WGS sequence"/>
</dbReference>
<gene>
    <name evidence="2" type="ORF">JOC73_001556</name>
</gene>
<feature type="transmembrane region" description="Helical" evidence="1">
    <location>
        <begin position="126"/>
        <end position="141"/>
    </location>
</feature>
<reference evidence="2 3" key="1">
    <citation type="submission" date="2021-01" db="EMBL/GenBank/DDBJ databases">
        <title>Genomic Encyclopedia of Type Strains, Phase IV (KMG-IV): sequencing the most valuable type-strain genomes for metagenomic binning, comparative biology and taxonomic classification.</title>
        <authorList>
            <person name="Goeker M."/>
        </authorList>
    </citation>
    <scope>NUCLEOTIDE SEQUENCE [LARGE SCALE GENOMIC DNA]</scope>
    <source>
        <strain evidence="2 3">DSM 25890</strain>
    </source>
</reference>